<evidence type="ECO:0000256" key="5">
    <source>
        <dbReference type="PIRNR" id="PIRNR016477"/>
    </source>
</evidence>
<keyword evidence="6" id="KW-0175">Coiled coil</keyword>
<dbReference type="PANTHER" id="PTHR21100:SF9">
    <property type="entry name" value="PREFOLDIN SUBUNIT 4"/>
    <property type="match status" value="1"/>
</dbReference>
<evidence type="ECO:0000256" key="7">
    <source>
        <dbReference type="SAM" id="MobiDB-lite"/>
    </source>
</evidence>
<feature type="region of interest" description="Disordered" evidence="7">
    <location>
        <begin position="1"/>
        <end position="21"/>
    </location>
</feature>
<dbReference type="SUPFAM" id="SSF46579">
    <property type="entry name" value="Prefoldin"/>
    <property type="match status" value="1"/>
</dbReference>
<proteinExistence type="inferred from homology"/>
<dbReference type="Pfam" id="PF01920">
    <property type="entry name" value="Prefoldin_2"/>
    <property type="match status" value="1"/>
</dbReference>
<dbReference type="GO" id="GO:0006457">
    <property type="term" value="P:protein folding"/>
    <property type="evidence" value="ECO:0007669"/>
    <property type="project" value="UniProtKB-UniRule"/>
</dbReference>
<evidence type="ECO:0000256" key="2">
    <source>
        <dbReference type="ARBA" id="ARBA00011695"/>
    </source>
</evidence>
<evidence type="ECO:0000256" key="1">
    <source>
        <dbReference type="ARBA" id="ARBA00008045"/>
    </source>
</evidence>
<evidence type="ECO:0000256" key="6">
    <source>
        <dbReference type="SAM" id="Coils"/>
    </source>
</evidence>
<dbReference type="GO" id="GO:0016272">
    <property type="term" value="C:prefoldin complex"/>
    <property type="evidence" value="ECO:0007669"/>
    <property type="project" value="UniProtKB-UniRule"/>
</dbReference>
<accession>A0A653DEF1</accession>
<evidence type="ECO:0000313" key="8">
    <source>
        <dbReference type="EMBL" id="VEN58572.1"/>
    </source>
</evidence>
<dbReference type="GO" id="GO:0051082">
    <property type="term" value="F:unfolded protein binding"/>
    <property type="evidence" value="ECO:0007669"/>
    <property type="project" value="InterPro"/>
</dbReference>
<dbReference type="AlphaFoldDB" id="A0A653DEF1"/>
<dbReference type="PIRSF" id="PIRSF016477">
    <property type="entry name" value="Prefoldin_subunit_4"/>
    <property type="match status" value="1"/>
</dbReference>
<comment type="similarity">
    <text evidence="1 5">Belongs to the prefoldin subunit beta family.</text>
</comment>
<feature type="coiled-coil region" evidence="6">
    <location>
        <begin position="33"/>
        <end position="117"/>
    </location>
</feature>
<dbReference type="Gene3D" id="1.10.287.370">
    <property type="match status" value="1"/>
</dbReference>
<sequence>MAATSSKGGLKPPFHPDSDVHITYEDQQKINRFARLNAKLEDYKDDIKSKENDLQSIEEACEEIELFDDDEQIPYLVGEAFIYQNVEKTQSCLADAKKNLENDIKDLKEKVSGVKEKMGELKIYLYGKFGNHIHLETDE</sequence>
<evidence type="ECO:0000256" key="4">
    <source>
        <dbReference type="ARBA" id="ARBA00024667"/>
    </source>
</evidence>
<keyword evidence="9" id="KW-1185">Reference proteome</keyword>
<protein>
    <recommendedName>
        <fullName evidence="5">Prefoldin subunit 4</fullName>
    </recommendedName>
</protein>
<gene>
    <name evidence="8" type="ORF">CALMAC_LOCUS16894</name>
</gene>
<dbReference type="InterPro" id="IPR016661">
    <property type="entry name" value="PFDN4"/>
</dbReference>
<keyword evidence="3 5" id="KW-0143">Chaperone</keyword>
<dbReference type="Proteomes" id="UP000410492">
    <property type="component" value="Unassembled WGS sequence"/>
</dbReference>
<evidence type="ECO:0000256" key="3">
    <source>
        <dbReference type="ARBA" id="ARBA00023186"/>
    </source>
</evidence>
<comment type="subunit">
    <text evidence="2 5">Heterohexamer of two PFD-alpha type and four PFD-beta type subunits.</text>
</comment>
<reference evidence="8 9" key="1">
    <citation type="submission" date="2019-01" db="EMBL/GenBank/DDBJ databases">
        <authorList>
            <person name="Sayadi A."/>
        </authorList>
    </citation>
    <scope>NUCLEOTIDE SEQUENCE [LARGE SCALE GENOMIC DNA]</scope>
</reference>
<dbReference type="FunFam" id="1.10.287.370:FF:000005">
    <property type="entry name" value="Prefoldin subunit 4"/>
    <property type="match status" value="1"/>
</dbReference>
<dbReference type="InterPro" id="IPR009053">
    <property type="entry name" value="Prefoldin"/>
</dbReference>
<name>A0A653DEF1_CALMS</name>
<dbReference type="EMBL" id="CAACVG010011652">
    <property type="protein sequence ID" value="VEN58572.1"/>
    <property type="molecule type" value="Genomic_DNA"/>
</dbReference>
<evidence type="ECO:0000313" key="9">
    <source>
        <dbReference type="Proteomes" id="UP000410492"/>
    </source>
</evidence>
<comment type="function">
    <text evidence="4 5">Binds specifically to cytosolic chaperonin (c-CPN) and transfers target proteins to it. Binds to nascent polypeptide chain and promotes folding in an environment in which there are many competing pathways for nonnative proteins.</text>
</comment>
<dbReference type="OrthoDB" id="10250441at2759"/>
<dbReference type="CDD" id="cd23165">
    <property type="entry name" value="Prefoldin_4"/>
    <property type="match status" value="1"/>
</dbReference>
<dbReference type="GO" id="GO:0005737">
    <property type="term" value="C:cytoplasm"/>
    <property type="evidence" value="ECO:0007669"/>
    <property type="project" value="UniProtKB-ARBA"/>
</dbReference>
<dbReference type="PANTHER" id="PTHR21100">
    <property type="entry name" value="PREFOLDIN SUBUNIT 4"/>
    <property type="match status" value="1"/>
</dbReference>
<dbReference type="InterPro" id="IPR002777">
    <property type="entry name" value="PFD_beta-like"/>
</dbReference>
<organism evidence="8 9">
    <name type="scientific">Callosobruchus maculatus</name>
    <name type="common">Southern cowpea weevil</name>
    <name type="synonym">Pulse bruchid</name>
    <dbReference type="NCBI Taxonomy" id="64391"/>
    <lineage>
        <taxon>Eukaryota</taxon>
        <taxon>Metazoa</taxon>
        <taxon>Ecdysozoa</taxon>
        <taxon>Arthropoda</taxon>
        <taxon>Hexapoda</taxon>
        <taxon>Insecta</taxon>
        <taxon>Pterygota</taxon>
        <taxon>Neoptera</taxon>
        <taxon>Endopterygota</taxon>
        <taxon>Coleoptera</taxon>
        <taxon>Polyphaga</taxon>
        <taxon>Cucujiformia</taxon>
        <taxon>Chrysomeloidea</taxon>
        <taxon>Chrysomelidae</taxon>
        <taxon>Bruchinae</taxon>
        <taxon>Bruchini</taxon>
        <taxon>Callosobruchus</taxon>
    </lineage>
</organism>